<feature type="region of interest" description="Disordered" evidence="2">
    <location>
        <begin position="55"/>
        <end position="76"/>
    </location>
</feature>
<evidence type="ECO:0000256" key="3">
    <source>
        <dbReference type="SAM" id="Phobius"/>
    </source>
</evidence>
<reference evidence="5" key="1">
    <citation type="journal article" date="2019" name="Int. J. Syst. Evol. Microbiol.">
        <title>The Global Catalogue of Microorganisms (GCM) 10K type strain sequencing project: providing services to taxonomists for standard genome sequencing and annotation.</title>
        <authorList>
            <consortium name="The Broad Institute Genomics Platform"/>
            <consortium name="The Broad Institute Genome Sequencing Center for Infectious Disease"/>
            <person name="Wu L."/>
            <person name="Ma J."/>
        </authorList>
    </citation>
    <scope>NUCLEOTIDE SEQUENCE [LARGE SCALE GENOMIC DNA]</scope>
    <source>
        <strain evidence="5">JCM 17986</strain>
    </source>
</reference>
<dbReference type="Proteomes" id="UP001500466">
    <property type="component" value="Unassembled WGS sequence"/>
</dbReference>
<evidence type="ECO:0008006" key="6">
    <source>
        <dbReference type="Google" id="ProtNLM"/>
    </source>
</evidence>
<evidence type="ECO:0000313" key="5">
    <source>
        <dbReference type="Proteomes" id="UP001500466"/>
    </source>
</evidence>
<protein>
    <recommendedName>
        <fullName evidence="6">Sortase A</fullName>
    </recommendedName>
</protein>
<feature type="transmembrane region" description="Helical" evidence="3">
    <location>
        <begin position="12"/>
        <end position="29"/>
    </location>
</feature>
<dbReference type="NCBIfam" id="NF033747">
    <property type="entry name" value="class_E_sortase"/>
    <property type="match status" value="1"/>
</dbReference>
<keyword evidence="3" id="KW-1133">Transmembrane helix</keyword>
<evidence type="ECO:0000313" key="4">
    <source>
        <dbReference type="EMBL" id="GAA4950747.1"/>
    </source>
</evidence>
<keyword evidence="5" id="KW-1185">Reference proteome</keyword>
<dbReference type="InterPro" id="IPR053465">
    <property type="entry name" value="Sortase_Class_E"/>
</dbReference>
<dbReference type="InterPro" id="IPR005754">
    <property type="entry name" value="Sortase"/>
</dbReference>
<dbReference type="InterPro" id="IPR023365">
    <property type="entry name" value="Sortase_dom-sf"/>
</dbReference>
<keyword evidence="1" id="KW-0378">Hydrolase</keyword>
<dbReference type="Gene3D" id="2.40.260.10">
    <property type="entry name" value="Sortase"/>
    <property type="match status" value="1"/>
</dbReference>
<sequence length="248" mass="26728">MRTAIRGVGETFITLGVVILLFVVYQLYWTGVLAREARAEELDKLNKKIKKNQSAPLDPVVGTPGGASAPAAAPPPQPYPHGESFAVMYIPRFGSSWKWTVLSGTDTDVLKKGLGWYDKSAKVGQDGNFAVAGHRKTYGDPMIDFAELKPGDKIVVNDTENWFVYTLDVPLVNAQAGKNDKAVYKTLPEDVGVVAPVPAKGFDKPGKYITLTTCDPKYGSSHRLIAWGHLESVQPLSAGEPAALKGAS</sequence>
<dbReference type="EMBL" id="BAABHS010000003">
    <property type="protein sequence ID" value="GAA4950747.1"/>
    <property type="molecule type" value="Genomic_DNA"/>
</dbReference>
<organism evidence="4 5">
    <name type="scientific">Yinghuangia aomiensis</name>
    <dbReference type="NCBI Taxonomy" id="676205"/>
    <lineage>
        <taxon>Bacteria</taxon>
        <taxon>Bacillati</taxon>
        <taxon>Actinomycetota</taxon>
        <taxon>Actinomycetes</taxon>
        <taxon>Kitasatosporales</taxon>
        <taxon>Streptomycetaceae</taxon>
        <taxon>Yinghuangia</taxon>
    </lineage>
</organism>
<dbReference type="SUPFAM" id="SSF63817">
    <property type="entry name" value="Sortase"/>
    <property type="match status" value="1"/>
</dbReference>
<evidence type="ECO:0000256" key="1">
    <source>
        <dbReference type="ARBA" id="ARBA00022801"/>
    </source>
</evidence>
<gene>
    <name evidence="4" type="ORF">GCM10023205_09360</name>
</gene>
<dbReference type="InterPro" id="IPR042003">
    <property type="entry name" value="Sortase_E"/>
</dbReference>
<accession>A0ABP9GRL3</accession>
<dbReference type="Pfam" id="PF04203">
    <property type="entry name" value="Sortase"/>
    <property type="match status" value="1"/>
</dbReference>
<name>A0ABP9GRL3_9ACTN</name>
<dbReference type="RefSeq" id="WP_345673966.1">
    <property type="nucleotide sequence ID" value="NZ_BAABHS010000003.1"/>
</dbReference>
<keyword evidence="3" id="KW-0472">Membrane</keyword>
<evidence type="ECO:0000256" key="2">
    <source>
        <dbReference type="SAM" id="MobiDB-lite"/>
    </source>
</evidence>
<proteinExistence type="predicted"/>
<dbReference type="CDD" id="cd05830">
    <property type="entry name" value="Sortase_E"/>
    <property type="match status" value="1"/>
</dbReference>
<comment type="caution">
    <text evidence="4">The sequence shown here is derived from an EMBL/GenBank/DDBJ whole genome shotgun (WGS) entry which is preliminary data.</text>
</comment>
<keyword evidence="3" id="KW-0812">Transmembrane</keyword>